<proteinExistence type="predicted"/>
<reference evidence="1" key="1">
    <citation type="submission" date="2019-11" db="EMBL/GenBank/DDBJ databases">
        <title>Nori genome reveals adaptations in red seaweeds to the harsh intertidal environment.</title>
        <authorList>
            <person name="Wang D."/>
            <person name="Mao Y."/>
        </authorList>
    </citation>
    <scope>NUCLEOTIDE SEQUENCE</scope>
    <source>
        <tissue evidence="1">Gametophyte</tissue>
    </source>
</reference>
<protein>
    <submittedName>
        <fullName evidence="1">Uncharacterized protein</fullName>
    </submittedName>
</protein>
<comment type="caution">
    <text evidence="1">The sequence shown here is derived from an EMBL/GenBank/DDBJ whole genome shotgun (WGS) entry which is preliminary data.</text>
</comment>
<dbReference type="Proteomes" id="UP000798662">
    <property type="component" value="Chromosome 3"/>
</dbReference>
<organism evidence="1 2">
    <name type="scientific">Pyropia yezoensis</name>
    <name type="common">Susabi-nori</name>
    <name type="synonym">Porphyra yezoensis</name>
    <dbReference type="NCBI Taxonomy" id="2788"/>
    <lineage>
        <taxon>Eukaryota</taxon>
        <taxon>Rhodophyta</taxon>
        <taxon>Bangiophyceae</taxon>
        <taxon>Bangiales</taxon>
        <taxon>Bangiaceae</taxon>
        <taxon>Pyropia</taxon>
    </lineage>
</organism>
<sequence>MSLAALPMLAVLGVLPGLLLKFLSRGLGHWRWVDARCSATPGLPSLPTTTSKTKTASTVLRDSPTPVPLNSFAFKTGGCGLSGSGTRDLWDLFCEWESDCPPEPAAPRRLRDYFPTPHDIQQALSDDIDAAVEREEWFSCRMTALEEDFE</sequence>
<gene>
    <name evidence="1" type="ORF">I4F81_010411</name>
</gene>
<evidence type="ECO:0000313" key="1">
    <source>
        <dbReference type="EMBL" id="KAK1867914.1"/>
    </source>
</evidence>
<evidence type="ECO:0000313" key="2">
    <source>
        <dbReference type="Proteomes" id="UP000798662"/>
    </source>
</evidence>
<accession>A0ACC3CCN4</accession>
<name>A0ACC3CCN4_PYRYE</name>
<dbReference type="EMBL" id="CM020620">
    <property type="protein sequence ID" value="KAK1867914.1"/>
    <property type="molecule type" value="Genomic_DNA"/>
</dbReference>
<keyword evidence="2" id="KW-1185">Reference proteome</keyword>